<reference evidence="1 2" key="1">
    <citation type="submission" date="2015-01" db="EMBL/GenBank/DDBJ databases">
        <title>The Genome Sequence of Rhinocladiella mackenzie CBS 650.93.</title>
        <authorList>
            <consortium name="The Broad Institute Genomics Platform"/>
            <person name="Cuomo C."/>
            <person name="de Hoog S."/>
            <person name="Gorbushina A."/>
            <person name="Stielow B."/>
            <person name="Teixiera M."/>
            <person name="Abouelleil A."/>
            <person name="Chapman S.B."/>
            <person name="Priest M."/>
            <person name="Young S.K."/>
            <person name="Wortman J."/>
            <person name="Nusbaum C."/>
            <person name="Birren B."/>
        </authorList>
    </citation>
    <scope>NUCLEOTIDE SEQUENCE [LARGE SCALE GENOMIC DNA]</scope>
    <source>
        <strain evidence="1 2">CBS 650.93</strain>
    </source>
</reference>
<keyword evidence="2" id="KW-1185">Reference proteome</keyword>
<sequence>MCQKLLWSRGHVTKKCSVPDFSKTNTNKTQYVGIVDGLGGAVNSYGRAANDQFSVTQNLNYVRRGAVDFGKGSGSNVLLKRASNRRDASAEKLRRGGTVSNNPLYLYQPSTAGNDAAHSVTFNPHYSVSGHGSNMVTSYKTAKDAW</sequence>
<organism evidence="1 2">
    <name type="scientific">Rhinocladiella mackenziei CBS 650.93</name>
    <dbReference type="NCBI Taxonomy" id="1442369"/>
    <lineage>
        <taxon>Eukaryota</taxon>
        <taxon>Fungi</taxon>
        <taxon>Dikarya</taxon>
        <taxon>Ascomycota</taxon>
        <taxon>Pezizomycotina</taxon>
        <taxon>Eurotiomycetes</taxon>
        <taxon>Chaetothyriomycetidae</taxon>
        <taxon>Chaetothyriales</taxon>
        <taxon>Herpotrichiellaceae</taxon>
        <taxon>Rhinocladiella</taxon>
    </lineage>
</organism>
<dbReference type="RefSeq" id="XP_013276105.1">
    <property type="nucleotide sequence ID" value="XM_013420651.1"/>
</dbReference>
<proteinExistence type="predicted"/>
<evidence type="ECO:0000313" key="2">
    <source>
        <dbReference type="Proteomes" id="UP000053617"/>
    </source>
</evidence>
<protein>
    <submittedName>
        <fullName evidence="1">Uncharacterized protein</fullName>
    </submittedName>
</protein>
<dbReference type="EMBL" id="KN847475">
    <property type="protein sequence ID" value="KIX08969.1"/>
    <property type="molecule type" value="Genomic_DNA"/>
</dbReference>
<dbReference type="Proteomes" id="UP000053617">
    <property type="component" value="Unassembled WGS sequence"/>
</dbReference>
<evidence type="ECO:0000313" key="1">
    <source>
        <dbReference type="EMBL" id="KIX08969.1"/>
    </source>
</evidence>
<dbReference type="AlphaFoldDB" id="A0A0D2ISM1"/>
<dbReference type="VEuPathDB" id="FungiDB:Z518_00047"/>
<gene>
    <name evidence="1" type="ORF">Z518_00047</name>
</gene>
<accession>A0A0D2ISM1</accession>
<name>A0A0D2ISM1_9EURO</name>
<dbReference type="HOGENOM" id="CLU_1778488_0_0_1"/>
<dbReference type="GeneID" id="25288118"/>